<comment type="subcellular location">
    <subcellularLocation>
        <location evidence="1">Membrane</location>
        <topology evidence="1">Single-pass type I membrane protein</topology>
    </subcellularLocation>
</comment>
<dbReference type="PROSITE" id="PS50041">
    <property type="entry name" value="C_TYPE_LECTIN_2"/>
    <property type="match status" value="1"/>
</dbReference>
<comment type="caution">
    <text evidence="13">The sequence shown here is derived from an EMBL/GenBank/DDBJ whole genome shotgun (WGS) entry which is preliminary data.</text>
</comment>
<evidence type="ECO:0000256" key="3">
    <source>
        <dbReference type="ARBA" id="ARBA00022692"/>
    </source>
</evidence>
<keyword evidence="14" id="KW-1185">Reference proteome</keyword>
<dbReference type="PANTHER" id="PTHR14789:SF8">
    <property type="entry name" value="C-TYPE LECTIN DOMAIN FAMILY 14 MEMBER A PRECURSOR-RELATED"/>
    <property type="match status" value="1"/>
</dbReference>
<evidence type="ECO:0000256" key="8">
    <source>
        <dbReference type="ARBA" id="ARBA00023157"/>
    </source>
</evidence>
<protein>
    <recommendedName>
        <fullName evidence="12">C-type lectin domain-containing protein</fullName>
    </recommendedName>
</protein>
<keyword evidence="7 10" id="KW-0472">Membrane</keyword>
<evidence type="ECO:0000256" key="11">
    <source>
        <dbReference type="SAM" id="SignalP"/>
    </source>
</evidence>
<dbReference type="InterPro" id="IPR001304">
    <property type="entry name" value="C-type_lectin-like"/>
</dbReference>
<organism evidence="13 14">
    <name type="scientific">Zoarces viviparus</name>
    <name type="common">Viviparous eelpout</name>
    <name type="synonym">Blennius viviparus</name>
    <dbReference type="NCBI Taxonomy" id="48416"/>
    <lineage>
        <taxon>Eukaryota</taxon>
        <taxon>Metazoa</taxon>
        <taxon>Chordata</taxon>
        <taxon>Craniata</taxon>
        <taxon>Vertebrata</taxon>
        <taxon>Euteleostomi</taxon>
        <taxon>Actinopterygii</taxon>
        <taxon>Neopterygii</taxon>
        <taxon>Teleostei</taxon>
        <taxon>Neoteleostei</taxon>
        <taxon>Acanthomorphata</taxon>
        <taxon>Eupercaria</taxon>
        <taxon>Perciformes</taxon>
        <taxon>Cottioidei</taxon>
        <taxon>Zoarcales</taxon>
        <taxon>Zoarcidae</taxon>
        <taxon>Zoarcinae</taxon>
        <taxon>Zoarces</taxon>
    </lineage>
</organism>
<keyword evidence="2" id="KW-0597">Phosphoprotein</keyword>
<feature type="compositionally biased region" description="Low complexity" evidence="9">
    <location>
        <begin position="239"/>
        <end position="252"/>
    </location>
</feature>
<dbReference type="Gene3D" id="2.10.25.10">
    <property type="entry name" value="Laminin"/>
    <property type="match status" value="1"/>
</dbReference>
<keyword evidence="8" id="KW-1015">Disulfide bond</keyword>
<feature type="region of interest" description="Disordered" evidence="9">
    <location>
        <begin position="161"/>
        <end position="296"/>
    </location>
</feature>
<feature type="compositionally biased region" description="Pro residues" evidence="9">
    <location>
        <begin position="165"/>
        <end position="176"/>
    </location>
</feature>
<dbReference type="InterPro" id="IPR001881">
    <property type="entry name" value="EGF-like_Ca-bd_dom"/>
</dbReference>
<dbReference type="Gene3D" id="3.10.100.10">
    <property type="entry name" value="Mannose-Binding Protein A, subunit A"/>
    <property type="match status" value="1"/>
</dbReference>
<gene>
    <name evidence="13" type="ORF">VZT92_009344</name>
</gene>
<evidence type="ECO:0000256" key="5">
    <source>
        <dbReference type="ARBA" id="ARBA00022734"/>
    </source>
</evidence>
<dbReference type="PROSITE" id="PS01187">
    <property type="entry name" value="EGF_CA"/>
    <property type="match status" value="1"/>
</dbReference>
<dbReference type="InterPro" id="IPR016186">
    <property type="entry name" value="C-type_lectin-like/link_sf"/>
</dbReference>
<dbReference type="Proteomes" id="UP001488805">
    <property type="component" value="Unassembled WGS sequence"/>
</dbReference>
<dbReference type="InterPro" id="IPR016187">
    <property type="entry name" value="CTDL_fold"/>
</dbReference>
<proteinExistence type="predicted"/>
<feature type="transmembrane region" description="Helical" evidence="10">
    <location>
        <begin position="416"/>
        <end position="444"/>
    </location>
</feature>
<keyword evidence="3 10" id="KW-0812">Transmembrane</keyword>
<dbReference type="EMBL" id="JBCEZU010000067">
    <property type="protein sequence ID" value="KAK9534289.1"/>
    <property type="molecule type" value="Genomic_DNA"/>
</dbReference>
<accession>A0AAW1FI25</accession>
<evidence type="ECO:0000256" key="4">
    <source>
        <dbReference type="ARBA" id="ARBA00022729"/>
    </source>
</evidence>
<name>A0AAW1FI25_ZOAVI</name>
<sequence length="469" mass="50832">MESWFCWIHLVILLRNTWSSSSPPRYTIHQSLLSFDLAGESCSPGVLTTLATELEVADVLGIVSESMPALDGLDFTFWVGLRKVKNECVVPTRPLRGFKWTKDGSEDSQVSRWAEEPQLTCTTVRCAALKGEWDGSRVTRWGLIPISCKSSYQFICKLRDRETGPPKPAAPGPPKPADPESQKPADPEPQKPADPEPQKPADPESQKPADPEPQKPADPEPQKPADPESQKPADPEPQKPAAAEPPKHATPAKPEPRPATQKPEAANPEPGLPSLETETGLERQGPDPGSDSCQHPLITSARSISLVNSSRIQVQCWSLEQDLVELRCSGRPAVWRLLDDSPADFTTVCRLCDSGFRKDASGTCVDVDECSSALCRFSCLNTVGSFQCFCSDDDEDDKNSPACTETTTTTTVPGGVLMPVLVVAAVLAAVLLVVVVIVMVKCCLTRRSRKRVEKKKSDDGGDSANETAA</sequence>
<dbReference type="SMART" id="SM00179">
    <property type="entry name" value="EGF_CA"/>
    <property type="match status" value="1"/>
</dbReference>
<evidence type="ECO:0000256" key="2">
    <source>
        <dbReference type="ARBA" id="ARBA00022553"/>
    </source>
</evidence>
<keyword evidence="5" id="KW-0430">Lectin</keyword>
<reference evidence="13 14" key="1">
    <citation type="journal article" date="2024" name="Genome Biol. Evol.">
        <title>Chromosome-level genome assembly of the viviparous eelpout Zoarces viviparus.</title>
        <authorList>
            <person name="Fuhrmann N."/>
            <person name="Brasseur M.V."/>
            <person name="Bakowski C.E."/>
            <person name="Podsiadlowski L."/>
            <person name="Prost S."/>
            <person name="Krehenwinkel H."/>
            <person name="Mayer C."/>
        </authorList>
    </citation>
    <scope>NUCLEOTIDE SEQUENCE [LARGE SCALE GENOMIC DNA]</scope>
    <source>
        <strain evidence="13">NO-MEL_2022_Ind0_liver</strain>
    </source>
</reference>
<dbReference type="InterPro" id="IPR018097">
    <property type="entry name" value="EGF_Ca-bd_CS"/>
</dbReference>
<dbReference type="GO" id="GO:0032502">
    <property type="term" value="P:developmental process"/>
    <property type="evidence" value="ECO:0007669"/>
    <property type="project" value="UniProtKB-ARBA"/>
</dbReference>
<evidence type="ECO:0000256" key="7">
    <source>
        <dbReference type="ARBA" id="ARBA00023136"/>
    </source>
</evidence>
<feature type="chain" id="PRO_5043452459" description="C-type lectin domain-containing protein" evidence="11">
    <location>
        <begin position="20"/>
        <end position="469"/>
    </location>
</feature>
<feature type="domain" description="C-type lectin" evidence="12">
    <location>
        <begin position="26"/>
        <end position="157"/>
    </location>
</feature>
<evidence type="ECO:0000259" key="12">
    <source>
        <dbReference type="PROSITE" id="PS50041"/>
    </source>
</evidence>
<feature type="signal peptide" evidence="11">
    <location>
        <begin position="1"/>
        <end position="19"/>
    </location>
</feature>
<dbReference type="SUPFAM" id="SSF56436">
    <property type="entry name" value="C-type lectin-like"/>
    <property type="match status" value="1"/>
</dbReference>
<keyword evidence="4 11" id="KW-0732">Signal</keyword>
<dbReference type="GO" id="GO:0005509">
    <property type="term" value="F:calcium ion binding"/>
    <property type="evidence" value="ECO:0007669"/>
    <property type="project" value="InterPro"/>
</dbReference>
<dbReference type="InterPro" id="IPR051505">
    <property type="entry name" value="C-type_lectin_domain"/>
</dbReference>
<dbReference type="CDD" id="cd00054">
    <property type="entry name" value="EGF_CA"/>
    <property type="match status" value="1"/>
</dbReference>
<keyword evidence="6 10" id="KW-1133">Transmembrane helix</keyword>
<dbReference type="PANTHER" id="PTHR14789">
    <property type="entry name" value="CHONDROLECTIN VARIANT CHODLFDELTAE"/>
    <property type="match status" value="1"/>
</dbReference>
<evidence type="ECO:0000313" key="13">
    <source>
        <dbReference type="EMBL" id="KAK9534289.1"/>
    </source>
</evidence>
<feature type="compositionally biased region" description="Basic and acidic residues" evidence="9">
    <location>
        <begin position="177"/>
        <end position="237"/>
    </location>
</feature>
<dbReference type="GO" id="GO:0030246">
    <property type="term" value="F:carbohydrate binding"/>
    <property type="evidence" value="ECO:0007669"/>
    <property type="project" value="UniProtKB-KW"/>
</dbReference>
<evidence type="ECO:0000256" key="10">
    <source>
        <dbReference type="SAM" id="Phobius"/>
    </source>
</evidence>
<evidence type="ECO:0000256" key="1">
    <source>
        <dbReference type="ARBA" id="ARBA00004479"/>
    </source>
</evidence>
<evidence type="ECO:0000256" key="9">
    <source>
        <dbReference type="SAM" id="MobiDB-lite"/>
    </source>
</evidence>
<dbReference type="AlphaFoldDB" id="A0AAW1FI25"/>
<evidence type="ECO:0000313" key="14">
    <source>
        <dbReference type="Proteomes" id="UP001488805"/>
    </source>
</evidence>
<dbReference type="GO" id="GO:0016020">
    <property type="term" value="C:membrane"/>
    <property type="evidence" value="ECO:0007669"/>
    <property type="project" value="UniProtKB-SubCell"/>
</dbReference>
<evidence type="ECO:0000256" key="6">
    <source>
        <dbReference type="ARBA" id="ARBA00022989"/>
    </source>
</evidence>